<dbReference type="EMBL" id="CABFNH010000036">
    <property type="protein sequence ID" value="VTZ93977.1"/>
    <property type="molecule type" value="Genomic_DNA"/>
</dbReference>
<evidence type="ECO:0000256" key="7">
    <source>
        <dbReference type="ARBA" id="ARBA00022759"/>
    </source>
</evidence>
<evidence type="ECO:0000256" key="3">
    <source>
        <dbReference type="ARBA" id="ARBA00011296"/>
    </source>
</evidence>
<dbReference type="SUPFAM" id="SSF52540">
    <property type="entry name" value="P-loop containing nucleoside triphosphate hydrolases"/>
    <property type="match status" value="1"/>
</dbReference>
<dbReference type="InterPro" id="IPR022625">
    <property type="entry name" value="TypeI_RM_Rsu_C"/>
</dbReference>
<keyword evidence="9 11" id="KW-0067">ATP-binding</keyword>
<dbReference type="RefSeq" id="WP_143113559.1">
    <property type="nucleotide sequence ID" value="NZ_CABFNH010000036.1"/>
</dbReference>
<accession>A0A508YZC1</accession>
<keyword evidence="7" id="KW-0255">Endonuclease</keyword>
<dbReference type="CDD" id="cd22332">
    <property type="entry name" value="HsdR_N"/>
    <property type="match status" value="1"/>
</dbReference>
<keyword evidence="4" id="KW-0540">Nuclease</keyword>
<evidence type="ECO:0000313" key="13">
    <source>
        <dbReference type="EMBL" id="VTZ93977.1"/>
    </source>
</evidence>
<dbReference type="Pfam" id="PF04313">
    <property type="entry name" value="HSDR_N"/>
    <property type="match status" value="1"/>
</dbReference>
<dbReference type="EC" id="3.1.21.3" evidence="11"/>
<dbReference type="InterPro" id="IPR014001">
    <property type="entry name" value="Helicase_ATP-bd"/>
</dbReference>
<comment type="function">
    <text evidence="11">Subunit R is required for both nuclease and ATPase activities, but not for modification.</text>
</comment>
<dbReference type="GO" id="GO:0005524">
    <property type="term" value="F:ATP binding"/>
    <property type="evidence" value="ECO:0007669"/>
    <property type="project" value="UniProtKB-KW"/>
</dbReference>
<feature type="domain" description="Helicase ATP-binding" evidence="12">
    <location>
        <begin position="286"/>
        <end position="456"/>
    </location>
</feature>
<sequence length="1055" mass="120904">MKSNNSAELAFEDELIEYLQHVGNTKQWKYAADIKTTSQLWANFKKILEQNNQDKLDGKPLSDTEFNQVKQQIEGLNNPYKAGMFLYGVGGKSQVAVSRDEDGKQIILTVFDQVQIGGGNTVYQIVNQIQRDPVISGKKSRRFDVTLLINGLPIIQIEEKRDSISTDKAFNQMRQYLDEQQYSGIYSTLQIIVGMTPNEIRYMALPNDADHFNTDFAFEWQDEKTNRPIHDWRLFASKVLSIPMAHQLATNYMILDGTPHHQMIKVMRSYQVYATRRVMDKIRSHDFEAGDQRLGYVWHTTGSGKTISSFKAAWLASRQPNVDKVVFLVDRVALTNQTVAEYQAYDPDNDPERTGGGVVMDTANVFDLSRKLKKKKDRSVIVTSTQKMATLVRRHKYTDQQHIVFIVDEAHRSTSGDMIKDIKKAFPHSAWVGYTGTPVFDEETVNKPKRKDAAKVITTRDIFGDPLHIYTIREAIADRNVLGFKVDFQTTLPKETLENEYLPKFFKKLNPSWTDEQIKERIKNLTPADMDDLIQPSVYDNNKEHVRLVVEDIYKYWPNRSNHGLYSAMLTTHVGGGKASTPMAMMYFDEFQRQNKLRPADQHLKVAITFSQDTTNGDNQLENNRGLSRAIEAYNAEFGTNFGADTVKEYTEDVTNRLARNLGDDAVNLDLVIVVDQLLTGFNAPMLNTLYVDRTLKGANLIQAYSRTNRVQDMDQKPFGRIVNYRWPQHSEDLMNKALTVYANRQSAAVQGELLDKPAGIVEPSYEELVDELKDNVKKIKELTGNFDDVPKSESAQVELWHQMHEYNHLMVKIKQDDKYDEKHPEKLLAKVSMTKQNETALTGRIANKLNRLISGRGNDNDDDMPIPSLKMQHVNDVRVNYDYIEELLAQLANQLHRGDEAGAKKTHEQLQSYTNAIEDEKYAAQLLAFIKALFDRAVQGGVYPLQGKDAGKLMRSFAKGSESNEIERFMQKWGLMDLTDGNNRKNIARLIQQHTLEHDDLDTQGELTDIIKEAQNSYKTAAHDKDVKNLRKVQYRNHLRQAFNDFADLMKRKY</sequence>
<proteinExistence type="inferred from homology"/>
<dbReference type="InterPro" id="IPR027417">
    <property type="entry name" value="P-loop_NTPase"/>
</dbReference>
<dbReference type="Gene3D" id="3.40.50.300">
    <property type="entry name" value="P-loop containing nucleotide triphosphate hydrolases"/>
    <property type="match status" value="2"/>
</dbReference>
<evidence type="ECO:0000256" key="9">
    <source>
        <dbReference type="ARBA" id="ARBA00022840"/>
    </source>
</evidence>
<comment type="similarity">
    <text evidence="2 11">Belongs to the HsdR family.</text>
</comment>
<keyword evidence="5 11" id="KW-0547">Nucleotide-binding</keyword>
<comment type="catalytic activity">
    <reaction evidence="1 11">
        <text>Endonucleolytic cleavage of DNA to give random double-stranded fragments with terminal 5'-phosphates, ATP is simultaneously hydrolyzed.</text>
        <dbReference type="EC" id="3.1.21.3"/>
    </reaction>
</comment>
<organism evidence="13 14">
    <name type="scientific">Limosilactobacillus mucosae</name>
    <name type="common">Lactobacillus mucosae</name>
    <dbReference type="NCBI Taxonomy" id="97478"/>
    <lineage>
        <taxon>Bacteria</taxon>
        <taxon>Bacillati</taxon>
        <taxon>Bacillota</taxon>
        <taxon>Bacilli</taxon>
        <taxon>Lactobacillales</taxon>
        <taxon>Lactobacillaceae</taxon>
        <taxon>Limosilactobacillus</taxon>
    </lineage>
</organism>
<evidence type="ECO:0000256" key="1">
    <source>
        <dbReference type="ARBA" id="ARBA00000851"/>
    </source>
</evidence>
<evidence type="ECO:0000259" key="12">
    <source>
        <dbReference type="PROSITE" id="PS51192"/>
    </source>
</evidence>
<dbReference type="PROSITE" id="PS51192">
    <property type="entry name" value="HELICASE_ATP_BIND_1"/>
    <property type="match status" value="1"/>
</dbReference>
<reference evidence="13 14" key="1">
    <citation type="submission" date="2019-06" db="EMBL/GenBank/DDBJ databases">
        <authorList>
            <person name="Rodrigo-Torres L."/>
            <person name="Arahal R. D."/>
            <person name="Lucena T."/>
        </authorList>
    </citation>
    <scope>NUCLEOTIDE SEQUENCE [LARGE SCALE GENOMIC DNA]</scope>
    <source>
        <strain evidence="13 14">INIA P508</strain>
    </source>
</reference>
<protein>
    <recommendedName>
        <fullName evidence="11">Type I restriction enzyme endonuclease subunit</fullName>
        <shortName evidence="11">R protein</shortName>
        <ecNumber evidence="11">3.1.21.3</ecNumber>
    </recommendedName>
    <alternativeName>
        <fullName evidence="11">Type-1 restriction enzyme R protein</fullName>
    </alternativeName>
</protein>
<evidence type="ECO:0000256" key="5">
    <source>
        <dbReference type="ARBA" id="ARBA00022741"/>
    </source>
</evidence>
<dbReference type="Pfam" id="PF12008">
    <property type="entry name" value="EcoR124_C"/>
    <property type="match status" value="1"/>
</dbReference>
<name>A0A508YZC1_LIMMU</name>
<dbReference type="InterPro" id="IPR007409">
    <property type="entry name" value="Restrct_endonuc_type1_HsdR_N"/>
</dbReference>
<evidence type="ECO:0000313" key="14">
    <source>
        <dbReference type="Proteomes" id="UP000365705"/>
    </source>
</evidence>
<dbReference type="AlphaFoldDB" id="A0A508YZC1"/>
<keyword evidence="10 11" id="KW-0238">DNA-binding</keyword>
<comment type="subunit">
    <text evidence="3 11">The type I restriction/modification system is composed of three polypeptides R, M and S.</text>
</comment>
<evidence type="ECO:0000256" key="11">
    <source>
        <dbReference type="RuleBase" id="RU364115"/>
    </source>
</evidence>
<gene>
    <name evidence="13" type="primary">hsdR</name>
    <name evidence="13" type="ORF">LMUP508_02081</name>
</gene>
<dbReference type="PANTHER" id="PTHR30195:SF16">
    <property type="entry name" value="TYPE I RESTRICTION ENZYME ENDONUCLEASE SUBUNIT"/>
    <property type="match status" value="1"/>
</dbReference>
<evidence type="ECO:0000256" key="4">
    <source>
        <dbReference type="ARBA" id="ARBA00022722"/>
    </source>
</evidence>
<evidence type="ECO:0000256" key="2">
    <source>
        <dbReference type="ARBA" id="ARBA00008598"/>
    </source>
</evidence>
<dbReference type="GO" id="GO:0003677">
    <property type="term" value="F:DNA binding"/>
    <property type="evidence" value="ECO:0007669"/>
    <property type="project" value="UniProtKB-KW"/>
</dbReference>
<dbReference type="GO" id="GO:0009307">
    <property type="term" value="P:DNA restriction-modification system"/>
    <property type="evidence" value="ECO:0007669"/>
    <property type="project" value="UniProtKB-KW"/>
</dbReference>
<dbReference type="Pfam" id="PF22679">
    <property type="entry name" value="T1R_D3-like"/>
    <property type="match status" value="1"/>
</dbReference>
<dbReference type="GO" id="GO:0009035">
    <property type="term" value="F:type I site-specific deoxyribonuclease activity"/>
    <property type="evidence" value="ECO:0007669"/>
    <property type="project" value="UniProtKB-EC"/>
</dbReference>
<evidence type="ECO:0000256" key="8">
    <source>
        <dbReference type="ARBA" id="ARBA00022801"/>
    </source>
</evidence>
<dbReference type="InterPro" id="IPR040980">
    <property type="entry name" value="SWI2_SNF2"/>
</dbReference>
<dbReference type="SMART" id="SM00487">
    <property type="entry name" value="DEXDc"/>
    <property type="match status" value="1"/>
</dbReference>
<keyword evidence="8 11" id="KW-0378">Hydrolase</keyword>
<dbReference type="PANTHER" id="PTHR30195">
    <property type="entry name" value="TYPE I SITE-SPECIFIC DEOXYRIBONUCLEASE PROTEIN SUBUNIT M AND R"/>
    <property type="match status" value="1"/>
</dbReference>
<keyword evidence="6 11" id="KW-0680">Restriction system</keyword>
<dbReference type="Proteomes" id="UP000365705">
    <property type="component" value="Unassembled WGS sequence"/>
</dbReference>
<dbReference type="CDD" id="cd18800">
    <property type="entry name" value="SF2_C_EcoR124I-like"/>
    <property type="match status" value="1"/>
</dbReference>
<evidence type="ECO:0000256" key="10">
    <source>
        <dbReference type="ARBA" id="ARBA00023125"/>
    </source>
</evidence>
<dbReference type="InterPro" id="IPR051268">
    <property type="entry name" value="Type-I_R_enzyme_R_subunit"/>
</dbReference>
<evidence type="ECO:0000256" key="6">
    <source>
        <dbReference type="ARBA" id="ARBA00022747"/>
    </source>
</evidence>
<dbReference type="Pfam" id="PF18766">
    <property type="entry name" value="SWI2_SNF2"/>
    <property type="match status" value="1"/>
</dbReference>
<dbReference type="Gene3D" id="3.90.1570.50">
    <property type="match status" value="1"/>
</dbReference>
<dbReference type="InterPro" id="IPR004473">
    <property type="entry name" value="Restrct_endonuc_typeI_HsdR"/>
</dbReference>
<dbReference type="NCBIfam" id="TIGR00348">
    <property type="entry name" value="hsdR"/>
    <property type="match status" value="1"/>
</dbReference>
<dbReference type="InterPro" id="IPR055180">
    <property type="entry name" value="HsdR_RecA-like_helicase_dom_2"/>
</dbReference>